<organism evidence="2 3">
    <name type="scientific">Dyella halodurans</name>
    <dbReference type="NCBI Taxonomy" id="1920171"/>
    <lineage>
        <taxon>Bacteria</taxon>
        <taxon>Pseudomonadati</taxon>
        <taxon>Pseudomonadota</taxon>
        <taxon>Gammaproteobacteria</taxon>
        <taxon>Lysobacterales</taxon>
        <taxon>Rhodanobacteraceae</taxon>
        <taxon>Dyella</taxon>
    </lineage>
</organism>
<reference evidence="3" key="1">
    <citation type="journal article" date="2019" name="Int. J. Syst. Evol. Microbiol.">
        <title>The Global Catalogue of Microorganisms (GCM) 10K type strain sequencing project: providing services to taxonomists for standard genome sequencing and annotation.</title>
        <authorList>
            <consortium name="The Broad Institute Genomics Platform"/>
            <consortium name="The Broad Institute Genome Sequencing Center for Infectious Disease"/>
            <person name="Wu L."/>
            <person name="Ma J."/>
        </authorList>
    </citation>
    <scope>NUCLEOTIDE SEQUENCE [LARGE SCALE GENOMIC DNA]</scope>
    <source>
        <strain evidence="3">CCM 4481</strain>
    </source>
</reference>
<sequence length="202" mass="22562">MAMTQTQRLGIFLALALVMTATRVHLSLFNHDVRDASWAVFFLAGFWLRGSFRWAFPLLMAGAVLIDYLVINGQGIDFWSHYCVSVAYWFLIPAYLSLWMGGSWLARHQRGLSLSTLGLAAVALLVSQLVCYVLSNGSFYWLSNSVPQPRSFSAWFANLGDWYLPFLGTTAFYVGIGALLHVLVTQLARTLGHTAASRDLHH</sequence>
<feature type="transmembrane region" description="Helical" evidence="1">
    <location>
        <begin position="117"/>
        <end position="142"/>
    </location>
</feature>
<protein>
    <recommendedName>
        <fullName evidence="4">Cobalamin ABC transporter</fullName>
    </recommendedName>
</protein>
<keyword evidence="1" id="KW-1133">Transmembrane helix</keyword>
<keyword evidence="3" id="KW-1185">Reference proteome</keyword>
<proteinExistence type="predicted"/>
<dbReference type="RefSeq" id="WP_266147950.1">
    <property type="nucleotide sequence ID" value="NZ_CP064028.1"/>
</dbReference>
<evidence type="ECO:0000256" key="1">
    <source>
        <dbReference type="SAM" id="Phobius"/>
    </source>
</evidence>
<accession>A0ABV9C6S6</accession>
<feature type="transmembrane region" description="Helical" evidence="1">
    <location>
        <begin position="59"/>
        <end position="80"/>
    </location>
</feature>
<evidence type="ECO:0000313" key="3">
    <source>
        <dbReference type="Proteomes" id="UP001595961"/>
    </source>
</evidence>
<comment type="caution">
    <text evidence="2">The sequence shown here is derived from an EMBL/GenBank/DDBJ whole genome shotgun (WGS) entry which is preliminary data.</text>
</comment>
<keyword evidence="1" id="KW-0472">Membrane</keyword>
<name>A0ABV9C6S6_9GAMM</name>
<evidence type="ECO:0008006" key="4">
    <source>
        <dbReference type="Google" id="ProtNLM"/>
    </source>
</evidence>
<evidence type="ECO:0000313" key="2">
    <source>
        <dbReference type="EMBL" id="MFC4528696.1"/>
    </source>
</evidence>
<feature type="transmembrane region" description="Helical" evidence="1">
    <location>
        <begin position="86"/>
        <end position="105"/>
    </location>
</feature>
<gene>
    <name evidence="2" type="ORF">ACFO5W_18775</name>
</gene>
<feature type="transmembrane region" description="Helical" evidence="1">
    <location>
        <begin position="162"/>
        <end position="184"/>
    </location>
</feature>
<dbReference type="EMBL" id="JBHSGA010000020">
    <property type="protein sequence ID" value="MFC4528696.1"/>
    <property type="molecule type" value="Genomic_DNA"/>
</dbReference>
<keyword evidence="1" id="KW-0812">Transmembrane</keyword>
<dbReference type="Proteomes" id="UP001595961">
    <property type="component" value="Unassembled WGS sequence"/>
</dbReference>